<dbReference type="Proteomes" id="UP001497623">
    <property type="component" value="Unassembled WGS sequence"/>
</dbReference>
<gene>
    <name evidence="2" type="ORF">MNOR_LOCUS36476</name>
</gene>
<name>A0AAV2SHT1_MEGNR</name>
<feature type="region of interest" description="Disordered" evidence="1">
    <location>
        <begin position="250"/>
        <end position="306"/>
    </location>
</feature>
<dbReference type="EMBL" id="CAXKWB010066909">
    <property type="protein sequence ID" value="CAL4190554.1"/>
    <property type="molecule type" value="Genomic_DNA"/>
</dbReference>
<accession>A0AAV2SHT1</accession>
<reference evidence="2 3" key="1">
    <citation type="submission" date="2024-05" db="EMBL/GenBank/DDBJ databases">
        <authorList>
            <person name="Wallberg A."/>
        </authorList>
    </citation>
    <scope>NUCLEOTIDE SEQUENCE [LARGE SCALE GENOMIC DNA]</scope>
</reference>
<dbReference type="Gene3D" id="2.40.10.10">
    <property type="entry name" value="Trypsin-like serine proteases"/>
    <property type="match status" value="1"/>
</dbReference>
<sequence>CGTSIPSELRDVTVPENSEEVDEEKKMERILEIPLKNTGEKKSYGLKNVKSIFKTKRVMKKNNQHKGFVSNKGNFPNGNSKEKNKMGNSYTLGKKTIKSKESPKESKDTDGLNVNKKSVKNVKNSSGKQTKSVSKPKNKFMYKPGIQGTKNQKKRGKRDTFYKTKSKKPNTSGKFKGIKKKSSGGNTKTTENKKPSGNSLNVKNKRTEKQILFKKKRKGSSGIRIVGGQNVGGRDDISFTVIVLQYEPKKVGGKNGGDKARVKRYINETPEGSKKKEKNIFKNSRKKDKKDKKKKKDKNDKDKKKDKNDIISRECVGTLIHERYVLTTTSCCTYCLDIWYRKNKKILEQTRAKSKNQSFKKIKQDLIRLSFGRDKFNSKKSDKNDFGKVAKIYIPFECGKRLDNQTKSKQDGISDGKFDIVCPVILETKGSVELNEKVNFPACLPMFETFNRDTLIGGSVGWGQKSFKKK</sequence>
<organism evidence="2 3">
    <name type="scientific">Meganyctiphanes norvegica</name>
    <name type="common">Northern krill</name>
    <name type="synonym">Thysanopoda norvegica</name>
    <dbReference type="NCBI Taxonomy" id="48144"/>
    <lineage>
        <taxon>Eukaryota</taxon>
        <taxon>Metazoa</taxon>
        <taxon>Ecdysozoa</taxon>
        <taxon>Arthropoda</taxon>
        <taxon>Crustacea</taxon>
        <taxon>Multicrustacea</taxon>
        <taxon>Malacostraca</taxon>
        <taxon>Eumalacostraca</taxon>
        <taxon>Eucarida</taxon>
        <taxon>Euphausiacea</taxon>
        <taxon>Euphausiidae</taxon>
        <taxon>Meganyctiphanes</taxon>
    </lineage>
</organism>
<feature type="compositionally biased region" description="Basic and acidic residues" evidence="1">
    <location>
        <begin position="98"/>
        <end position="110"/>
    </location>
</feature>
<evidence type="ECO:0000256" key="1">
    <source>
        <dbReference type="SAM" id="MobiDB-lite"/>
    </source>
</evidence>
<proteinExistence type="predicted"/>
<comment type="caution">
    <text evidence="2">The sequence shown here is derived from an EMBL/GenBank/DDBJ whole genome shotgun (WGS) entry which is preliminary data.</text>
</comment>
<feature type="non-terminal residue" evidence="2">
    <location>
        <position position="1"/>
    </location>
</feature>
<feature type="compositionally biased region" description="Basic and acidic residues" evidence="1">
    <location>
        <begin position="297"/>
        <end position="306"/>
    </location>
</feature>
<feature type="region of interest" description="Disordered" evidence="1">
    <location>
        <begin position="1"/>
        <end position="25"/>
    </location>
</feature>
<feature type="non-terminal residue" evidence="2">
    <location>
        <position position="470"/>
    </location>
</feature>
<feature type="compositionally biased region" description="Basic and acidic residues" evidence="1">
    <location>
        <begin position="271"/>
        <end position="280"/>
    </location>
</feature>
<feature type="compositionally biased region" description="Basic residues" evidence="1">
    <location>
        <begin position="283"/>
        <end position="296"/>
    </location>
</feature>
<keyword evidence="3" id="KW-1185">Reference proteome</keyword>
<dbReference type="InterPro" id="IPR043504">
    <property type="entry name" value="Peptidase_S1_PA_chymotrypsin"/>
</dbReference>
<feature type="region of interest" description="Disordered" evidence="1">
    <location>
        <begin position="59"/>
        <end position="223"/>
    </location>
</feature>
<protein>
    <submittedName>
        <fullName evidence="2">Uncharacterized protein</fullName>
    </submittedName>
</protein>
<dbReference type="AlphaFoldDB" id="A0AAV2SHT1"/>
<feature type="compositionally biased region" description="Low complexity" evidence="1">
    <location>
        <begin position="113"/>
        <end position="126"/>
    </location>
</feature>
<evidence type="ECO:0000313" key="2">
    <source>
        <dbReference type="EMBL" id="CAL4190554.1"/>
    </source>
</evidence>
<evidence type="ECO:0000313" key="3">
    <source>
        <dbReference type="Proteomes" id="UP001497623"/>
    </source>
</evidence>